<keyword evidence="1" id="KW-0812">Transmembrane</keyword>
<name>G0PIJ0_CAEBE</name>
<feature type="transmembrane region" description="Helical" evidence="1">
    <location>
        <begin position="61"/>
        <end position="80"/>
    </location>
</feature>
<keyword evidence="3" id="KW-1185">Reference proteome</keyword>
<dbReference type="OMA" id="YEIVFTF"/>
<keyword evidence="1" id="KW-0472">Membrane</keyword>
<dbReference type="InParanoid" id="G0PIJ0"/>
<dbReference type="AlphaFoldDB" id="G0PIJ0"/>
<reference evidence="3" key="1">
    <citation type="submission" date="2011-07" db="EMBL/GenBank/DDBJ databases">
        <authorList>
            <consortium name="Caenorhabditis brenneri Sequencing and Analysis Consortium"/>
            <person name="Wilson R.K."/>
        </authorList>
    </citation>
    <scope>NUCLEOTIDE SEQUENCE [LARGE SCALE GENOMIC DNA]</scope>
    <source>
        <strain evidence="3">PB2801</strain>
    </source>
</reference>
<protein>
    <submittedName>
        <fullName evidence="2">Uncharacterized protein</fullName>
    </submittedName>
</protein>
<dbReference type="HOGENOM" id="CLU_2266130_0_0_1"/>
<evidence type="ECO:0000256" key="1">
    <source>
        <dbReference type="SAM" id="Phobius"/>
    </source>
</evidence>
<keyword evidence="1" id="KW-1133">Transmembrane helix</keyword>
<dbReference type="eggNOG" id="ENOG502TICX">
    <property type="taxonomic scope" value="Eukaryota"/>
</dbReference>
<accession>G0PIJ0</accession>
<proteinExistence type="predicted"/>
<dbReference type="Proteomes" id="UP000008068">
    <property type="component" value="Unassembled WGS sequence"/>
</dbReference>
<evidence type="ECO:0000313" key="3">
    <source>
        <dbReference type="Proteomes" id="UP000008068"/>
    </source>
</evidence>
<gene>
    <name evidence="2" type="ORF">CAEBREN_18156</name>
</gene>
<organism evidence="3">
    <name type="scientific">Caenorhabditis brenneri</name>
    <name type="common">Nematode worm</name>
    <dbReference type="NCBI Taxonomy" id="135651"/>
    <lineage>
        <taxon>Eukaryota</taxon>
        <taxon>Metazoa</taxon>
        <taxon>Ecdysozoa</taxon>
        <taxon>Nematoda</taxon>
        <taxon>Chromadorea</taxon>
        <taxon>Rhabditida</taxon>
        <taxon>Rhabditina</taxon>
        <taxon>Rhabditomorpha</taxon>
        <taxon>Rhabditoidea</taxon>
        <taxon>Rhabditidae</taxon>
        <taxon>Peloderinae</taxon>
        <taxon>Caenorhabditis</taxon>
    </lineage>
</organism>
<dbReference type="FunCoup" id="G0PIJ0">
    <property type="interactions" value="1967"/>
</dbReference>
<evidence type="ECO:0000313" key="2">
    <source>
        <dbReference type="EMBL" id="EGT57736.1"/>
    </source>
</evidence>
<dbReference type="EMBL" id="GL380574">
    <property type="protein sequence ID" value="EGT57736.1"/>
    <property type="molecule type" value="Genomic_DNA"/>
</dbReference>
<sequence length="103" mass="12060">MIILPIKLALISFFTIPVSIAVQTAPLFKFILEFIFLTLHITRMILSVSFIWLWEIAFNIAFIDFLAIILSVYISTKVLLDFFSYEIVFTFNSEQFEQQIDLN</sequence>
<dbReference type="OrthoDB" id="5836267at2759"/>